<dbReference type="EMBL" id="JAYMYR010000010">
    <property type="protein sequence ID" value="KAK7335798.1"/>
    <property type="molecule type" value="Genomic_DNA"/>
</dbReference>
<dbReference type="Proteomes" id="UP001374584">
    <property type="component" value="Unassembled WGS sequence"/>
</dbReference>
<dbReference type="PANTHER" id="PTHR43570">
    <property type="entry name" value="ALDEHYDE DEHYDROGENASE"/>
    <property type="match status" value="1"/>
</dbReference>
<name>A0AAN9LLU1_PHACN</name>
<feature type="domain" description="Aldehyde dehydrogenase" evidence="5">
    <location>
        <begin position="167"/>
        <end position="271"/>
    </location>
</feature>
<comment type="similarity">
    <text evidence="1">Belongs to the aldehyde dehydrogenase family.</text>
</comment>
<accession>A0AAN9LLU1</accession>
<evidence type="ECO:0000256" key="2">
    <source>
        <dbReference type="ARBA" id="ARBA00023002"/>
    </source>
</evidence>
<dbReference type="InterPro" id="IPR015590">
    <property type="entry name" value="Aldehyde_DH_dom"/>
</dbReference>
<protein>
    <recommendedName>
        <fullName evidence="5">Aldehyde dehydrogenase domain-containing protein</fullName>
    </recommendedName>
</protein>
<feature type="compositionally biased region" description="Basic residues" evidence="3">
    <location>
        <begin position="73"/>
        <end position="85"/>
    </location>
</feature>
<evidence type="ECO:0000256" key="4">
    <source>
        <dbReference type="SAM" id="Phobius"/>
    </source>
</evidence>
<dbReference type="Gene3D" id="3.40.309.10">
    <property type="entry name" value="Aldehyde Dehydrogenase, Chain A, domain 2"/>
    <property type="match status" value="1"/>
</dbReference>
<keyword evidence="4" id="KW-0812">Transmembrane</keyword>
<sequence length="321" mass="36510">MVIRTKCEFLSLLCLSKCILFGSASVIMSIYLWIRVTTKDSEKKNVASKEHNRKSSIEFSHAPVTPASSEKSSKRKRKGERRVVTRAKRGKLEIPERSSKLPARRVYYKRVIFEGGEFEVGDDVYVKRREDATSDDEDPEVELCRTCFLTNNEIMIECDDCLGSEDPPLDSAIMADEIFGAVLPIITVEKIEDSVEFISSRPKPLAIYAFTKNKTLHKRLVSETSSGSLVFNDAILQYIGDTLPFGGVGECGFGKYHGKFSFDAFSHHKVVARRSYLTDFWYRFPPWTLNKLQLIEVSYNLDYLGILLVLLGLKKSKRSLF</sequence>
<dbReference type="InterPro" id="IPR016163">
    <property type="entry name" value="Ald_DH_C"/>
</dbReference>
<dbReference type="GO" id="GO:0005737">
    <property type="term" value="C:cytoplasm"/>
    <property type="evidence" value="ECO:0007669"/>
    <property type="project" value="TreeGrafter"/>
</dbReference>
<dbReference type="AlphaFoldDB" id="A0AAN9LLU1"/>
<evidence type="ECO:0000313" key="7">
    <source>
        <dbReference type="Proteomes" id="UP001374584"/>
    </source>
</evidence>
<dbReference type="SUPFAM" id="SSF53720">
    <property type="entry name" value="ALDH-like"/>
    <property type="match status" value="1"/>
</dbReference>
<keyword evidence="7" id="KW-1185">Reference proteome</keyword>
<organism evidence="6 7">
    <name type="scientific">Phaseolus coccineus</name>
    <name type="common">Scarlet runner bean</name>
    <name type="synonym">Phaseolus multiflorus</name>
    <dbReference type="NCBI Taxonomy" id="3886"/>
    <lineage>
        <taxon>Eukaryota</taxon>
        <taxon>Viridiplantae</taxon>
        <taxon>Streptophyta</taxon>
        <taxon>Embryophyta</taxon>
        <taxon>Tracheophyta</taxon>
        <taxon>Spermatophyta</taxon>
        <taxon>Magnoliopsida</taxon>
        <taxon>eudicotyledons</taxon>
        <taxon>Gunneridae</taxon>
        <taxon>Pentapetalae</taxon>
        <taxon>rosids</taxon>
        <taxon>fabids</taxon>
        <taxon>Fabales</taxon>
        <taxon>Fabaceae</taxon>
        <taxon>Papilionoideae</taxon>
        <taxon>50 kb inversion clade</taxon>
        <taxon>NPAAA clade</taxon>
        <taxon>indigoferoid/millettioid clade</taxon>
        <taxon>Phaseoleae</taxon>
        <taxon>Phaseolus</taxon>
    </lineage>
</organism>
<proteinExistence type="inferred from homology"/>
<feature type="transmembrane region" description="Helical" evidence="4">
    <location>
        <begin position="12"/>
        <end position="34"/>
    </location>
</feature>
<evidence type="ECO:0000259" key="5">
    <source>
        <dbReference type="Pfam" id="PF00171"/>
    </source>
</evidence>
<dbReference type="Pfam" id="PF00171">
    <property type="entry name" value="Aldedh"/>
    <property type="match status" value="1"/>
</dbReference>
<dbReference type="Gene3D" id="3.40.605.10">
    <property type="entry name" value="Aldehyde Dehydrogenase, Chain A, domain 1"/>
    <property type="match status" value="1"/>
</dbReference>
<dbReference type="GO" id="GO:0004029">
    <property type="term" value="F:aldehyde dehydrogenase (NAD+) activity"/>
    <property type="evidence" value="ECO:0007669"/>
    <property type="project" value="TreeGrafter"/>
</dbReference>
<keyword evidence="4" id="KW-0472">Membrane</keyword>
<dbReference type="PANTHER" id="PTHR43570:SF28">
    <property type="entry name" value="ALDEHYDE DEHYDROGENASE"/>
    <property type="match status" value="1"/>
</dbReference>
<evidence type="ECO:0000256" key="3">
    <source>
        <dbReference type="SAM" id="MobiDB-lite"/>
    </source>
</evidence>
<dbReference type="InterPro" id="IPR012394">
    <property type="entry name" value="Aldehyde_DH_NAD(P)"/>
</dbReference>
<dbReference type="GO" id="GO:0006081">
    <property type="term" value="P:aldehyde metabolic process"/>
    <property type="evidence" value="ECO:0007669"/>
    <property type="project" value="InterPro"/>
</dbReference>
<evidence type="ECO:0000256" key="1">
    <source>
        <dbReference type="ARBA" id="ARBA00009986"/>
    </source>
</evidence>
<dbReference type="InterPro" id="IPR016162">
    <property type="entry name" value="Ald_DH_N"/>
</dbReference>
<evidence type="ECO:0000313" key="6">
    <source>
        <dbReference type="EMBL" id="KAK7335798.1"/>
    </source>
</evidence>
<dbReference type="InterPro" id="IPR016161">
    <property type="entry name" value="Ald_DH/histidinol_DH"/>
</dbReference>
<feature type="compositionally biased region" description="Basic and acidic residues" evidence="3">
    <location>
        <begin position="44"/>
        <end position="56"/>
    </location>
</feature>
<reference evidence="6 7" key="1">
    <citation type="submission" date="2024-01" db="EMBL/GenBank/DDBJ databases">
        <title>The genomes of 5 underutilized Papilionoideae crops provide insights into root nodulation and disease resistanc.</title>
        <authorList>
            <person name="Jiang F."/>
        </authorList>
    </citation>
    <scope>NUCLEOTIDE SEQUENCE [LARGE SCALE GENOMIC DNA]</scope>
    <source>
        <strain evidence="6">JINMINGXINNONG_FW02</strain>
        <tissue evidence="6">Leaves</tissue>
    </source>
</reference>
<keyword evidence="2" id="KW-0560">Oxidoreductase</keyword>
<feature type="region of interest" description="Disordered" evidence="3">
    <location>
        <begin position="44"/>
        <end position="85"/>
    </location>
</feature>
<comment type="caution">
    <text evidence="6">The sequence shown here is derived from an EMBL/GenBank/DDBJ whole genome shotgun (WGS) entry which is preliminary data.</text>
</comment>
<keyword evidence="4" id="KW-1133">Transmembrane helix</keyword>
<gene>
    <name evidence="6" type="ORF">VNO80_27850</name>
</gene>